<feature type="domain" description="Glycosyltransferase subfamily 4-like N-terminal" evidence="2">
    <location>
        <begin position="14"/>
        <end position="176"/>
    </location>
</feature>
<dbReference type="InterPro" id="IPR001296">
    <property type="entry name" value="Glyco_trans_1"/>
</dbReference>
<dbReference type="GO" id="GO:0016757">
    <property type="term" value="F:glycosyltransferase activity"/>
    <property type="evidence" value="ECO:0007669"/>
    <property type="project" value="InterPro"/>
</dbReference>
<reference evidence="3 4" key="1">
    <citation type="journal article" date="2016" name="Environ. Microbiol.">
        <title>Genomic resolution of a cold subsurface aquifer community provides metabolic insights for novel microbes adapted to high CO concentrations.</title>
        <authorList>
            <person name="Probst A.J."/>
            <person name="Castelle C.J."/>
            <person name="Singh A."/>
            <person name="Brown C.T."/>
            <person name="Anantharaman K."/>
            <person name="Sharon I."/>
            <person name="Hug L.A."/>
            <person name="Burstein D."/>
            <person name="Emerson J.B."/>
            <person name="Thomas B.C."/>
            <person name="Banfield J.F."/>
        </authorList>
    </citation>
    <scope>NUCLEOTIDE SEQUENCE [LARGE SCALE GENOMIC DNA]</scope>
    <source>
        <strain evidence="3">CG1_02_43_90</strain>
    </source>
</reference>
<evidence type="ECO:0008006" key="5">
    <source>
        <dbReference type="Google" id="ProtNLM"/>
    </source>
</evidence>
<name>A0A1J4V216_9BACT</name>
<evidence type="ECO:0000313" key="4">
    <source>
        <dbReference type="Proteomes" id="UP000181992"/>
    </source>
</evidence>
<evidence type="ECO:0000259" key="1">
    <source>
        <dbReference type="Pfam" id="PF00534"/>
    </source>
</evidence>
<proteinExistence type="predicted"/>
<protein>
    <recommendedName>
        <fullName evidence="5">Glycosyltransferase subfamily 4-like N-terminal domain-containing protein</fullName>
    </recommendedName>
</protein>
<dbReference type="Pfam" id="PF00534">
    <property type="entry name" value="Glycos_transf_1"/>
    <property type="match status" value="1"/>
</dbReference>
<accession>A0A1J4V216</accession>
<dbReference type="SUPFAM" id="SSF53756">
    <property type="entry name" value="UDP-Glycosyltransferase/glycogen phosphorylase"/>
    <property type="match status" value="1"/>
</dbReference>
<dbReference type="Proteomes" id="UP000181992">
    <property type="component" value="Unassembled WGS sequence"/>
</dbReference>
<dbReference type="Pfam" id="PF13439">
    <property type="entry name" value="Glyco_transf_4"/>
    <property type="match status" value="1"/>
</dbReference>
<dbReference type="EMBL" id="MNVN01000004">
    <property type="protein sequence ID" value="OIO31196.1"/>
    <property type="molecule type" value="Genomic_DNA"/>
</dbReference>
<dbReference type="AlphaFoldDB" id="A0A1J4V216"/>
<evidence type="ECO:0000259" key="2">
    <source>
        <dbReference type="Pfam" id="PF13439"/>
    </source>
</evidence>
<gene>
    <name evidence="3" type="ORF">AUJ77_00465</name>
</gene>
<comment type="caution">
    <text evidence="3">The sequence shown here is derived from an EMBL/GenBank/DDBJ whole genome shotgun (WGS) entry which is preliminary data.</text>
</comment>
<sequence>MKTKILFIITKSNFGGAQKYVYDIATNLPVEKFDVTVAVGGSGILIQKLTDAHIRTIPISSLVRDIKTKNDLSAFFELWALFRKERPDIVHLNSAKAGGVGALAGRLAGIPQIIFTAHGWAFNESRPYTQRTMIKFFSWITVILAHTTIAVSDAVKNNTQKWPWVSKKIIVVKNGVREPDFYSKQEAHTKLFAYTNTMLPSSAFIVGTIAELHKNKGLSYAIEAFAEITPLDPNLFYFILGGGEEKERLDALVKLHKLEGRVFLLGFVDEAARFLSAFHAFLLPSLTEGLPLVVLEAGLARLPIIATNVGGLPEIIKHNETGLLVPSCDPRAIAESLKNLQKNTLLREQLGQKIRARIEGEFPFKNTLTQTISLYKKI</sequence>
<dbReference type="Gene3D" id="3.40.50.2000">
    <property type="entry name" value="Glycogen Phosphorylase B"/>
    <property type="match status" value="2"/>
</dbReference>
<feature type="domain" description="Glycosyl transferase family 1" evidence="1">
    <location>
        <begin position="202"/>
        <end position="356"/>
    </location>
</feature>
<dbReference type="PANTHER" id="PTHR12526">
    <property type="entry name" value="GLYCOSYLTRANSFERASE"/>
    <property type="match status" value="1"/>
</dbReference>
<evidence type="ECO:0000313" key="3">
    <source>
        <dbReference type="EMBL" id="OIO31196.1"/>
    </source>
</evidence>
<dbReference type="CDD" id="cd03808">
    <property type="entry name" value="GT4_CapM-like"/>
    <property type="match status" value="1"/>
</dbReference>
<organism evidence="3 4">
    <name type="scientific">Candidatus Nomurabacteria bacterium CG1_02_43_90</name>
    <dbReference type="NCBI Taxonomy" id="1805281"/>
    <lineage>
        <taxon>Bacteria</taxon>
        <taxon>Candidatus Nomuraibacteriota</taxon>
    </lineage>
</organism>
<dbReference type="InterPro" id="IPR028098">
    <property type="entry name" value="Glyco_trans_4-like_N"/>
</dbReference>
<dbReference type="STRING" id="1805281.AUJ77_00465"/>